<sequence length="64" mass="6581">MIEPDSRRESAAGCALPIGPILHLGIRYPELSHQGGGITTAVYGSGLPSPVPDDIALEYVAPPG</sequence>
<proteinExistence type="predicted"/>
<accession>A0ABW9FI92</accession>
<dbReference type="Proteomes" id="UP001629745">
    <property type="component" value="Unassembled WGS sequence"/>
</dbReference>
<reference evidence="1 2" key="1">
    <citation type="submission" date="2023-11" db="EMBL/GenBank/DDBJ databases">
        <authorList>
            <person name="Val-Calvo J."/>
            <person name="Scortti M."/>
            <person name="Vazquez-Boland J."/>
        </authorList>
    </citation>
    <scope>NUCLEOTIDE SEQUENCE [LARGE SCALE GENOMIC DNA]</scope>
    <source>
        <strain evidence="1 2">PAM 2766</strain>
    </source>
</reference>
<comment type="caution">
    <text evidence="1">The sequence shown here is derived from an EMBL/GenBank/DDBJ whole genome shotgun (WGS) entry which is preliminary data.</text>
</comment>
<organism evidence="1 2">
    <name type="scientific">Rhodococcus parequi</name>
    <dbReference type="NCBI Taxonomy" id="3137122"/>
    <lineage>
        <taxon>Bacteria</taxon>
        <taxon>Bacillati</taxon>
        <taxon>Actinomycetota</taxon>
        <taxon>Actinomycetes</taxon>
        <taxon>Mycobacteriales</taxon>
        <taxon>Nocardiaceae</taxon>
        <taxon>Rhodococcus</taxon>
    </lineage>
</organism>
<protein>
    <submittedName>
        <fullName evidence="1">Uncharacterized protein</fullName>
    </submittedName>
</protein>
<dbReference type="EMBL" id="JBDLNV010000006">
    <property type="protein sequence ID" value="MFM1725232.1"/>
    <property type="molecule type" value="Genomic_DNA"/>
</dbReference>
<evidence type="ECO:0000313" key="1">
    <source>
        <dbReference type="EMBL" id="MFM1725232.1"/>
    </source>
</evidence>
<name>A0ABW9FI92_9NOCA</name>
<keyword evidence="2" id="KW-1185">Reference proteome</keyword>
<dbReference type="RefSeq" id="WP_420165723.1">
    <property type="nucleotide sequence ID" value="NZ_JBDLNV010000006.1"/>
</dbReference>
<gene>
    <name evidence="1" type="ORF">ABEU20_003843</name>
</gene>
<evidence type="ECO:0000313" key="2">
    <source>
        <dbReference type="Proteomes" id="UP001629745"/>
    </source>
</evidence>